<feature type="short sequence motif" description="GXSXG" evidence="4">
    <location>
        <begin position="36"/>
        <end position="40"/>
    </location>
</feature>
<feature type="domain" description="PNPLA" evidence="5">
    <location>
        <begin position="5"/>
        <end position="184"/>
    </location>
</feature>
<feature type="active site" description="Proton acceptor" evidence="4">
    <location>
        <position position="171"/>
    </location>
</feature>
<dbReference type="PROSITE" id="PS51635">
    <property type="entry name" value="PNPLA"/>
    <property type="match status" value="1"/>
</dbReference>
<keyword evidence="2 4" id="KW-0442">Lipid degradation</keyword>
<evidence type="ECO:0000256" key="1">
    <source>
        <dbReference type="ARBA" id="ARBA00022801"/>
    </source>
</evidence>
<dbReference type="CDD" id="cd07209">
    <property type="entry name" value="Pat_hypo_Ecoli_Z1214_like"/>
    <property type="match status" value="1"/>
</dbReference>
<reference evidence="6 7" key="1">
    <citation type="submission" date="2024-04" db="EMBL/GenBank/DDBJ databases">
        <title>Human intestinal bacterial collection.</title>
        <authorList>
            <person name="Pauvert C."/>
            <person name="Hitch T.C.A."/>
            <person name="Clavel T."/>
        </authorList>
    </citation>
    <scope>NUCLEOTIDE SEQUENCE [LARGE SCALE GENOMIC DNA]</scope>
    <source>
        <strain evidence="6 7">CLA-SR-H026</strain>
    </source>
</reference>
<feature type="active site" description="Nucleophile" evidence="4">
    <location>
        <position position="38"/>
    </location>
</feature>
<dbReference type="InterPro" id="IPR002641">
    <property type="entry name" value="PNPLA_dom"/>
</dbReference>
<sequence length="372" mass="41713">MAKGLVLEGGGAKGSYQLGLFRALQETHPDIDLVVGTSMGALTGAFIVQGNTDVLADIWQKFSFEGGRELMLSLDEAKKTPDIIRIAKTARAALNMDMAPLKELIHRHVDEEKIRASKMDYGLVVYNLSEGKTEYLYLEDIPEGKLHQYILASCAYPIFPPVRIDGKLYVDGGVGNNLPYEMVLAKGMEPVILRTNPPKKGEKLPKEALVLGPARPVADTMHFDADLAPYRMQQGYRHGRRIIMGYDGLDYTFYPISEKEAFRRLSELFFARTEDFRYLAEVKGSGERGIVENLWPSLAADLGLSEDYSYKALFIGLMEARGNMLHLPKDPFYTVEGFLKALDEKSHVHPRVVSTLDRVLYLLFCGKRLAIE</sequence>
<keyword evidence="7" id="KW-1185">Reference proteome</keyword>
<comment type="caution">
    <text evidence="6">The sequence shown here is derived from an EMBL/GenBank/DDBJ whole genome shotgun (WGS) entry which is preliminary data.</text>
</comment>
<organism evidence="6 7">
    <name type="scientific">Aedoeadaptatus acetigenes</name>
    <dbReference type="NCBI Taxonomy" id="2981723"/>
    <lineage>
        <taxon>Bacteria</taxon>
        <taxon>Bacillati</taxon>
        <taxon>Bacillota</taxon>
        <taxon>Tissierellia</taxon>
        <taxon>Tissierellales</taxon>
        <taxon>Peptoniphilaceae</taxon>
        <taxon>Aedoeadaptatus</taxon>
    </lineage>
</organism>
<dbReference type="InterPro" id="IPR016035">
    <property type="entry name" value="Acyl_Trfase/lysoPLipase"/>
</dbReference>
<dbReference type="Pfam" id="PF01734">
    <property type="entry name" value="Patatin"/>
    <property type="match status" value="1"/>
</dbReference>
<proteinExistence type="predicted"/>
<keyword evidence="3 4" id="KW-0443">Lipid metabolism</keyword>
<dbReference type="SUPFAM" id="SSF52151">
    <property type="entry name" value="FabD/lysophospholipase-like"/>
    <property type="match status" value="1"/>
</dbReference>
<dbReference type="PANTHER" id="PTHR14226:SF57">
    <property type="entry name" value="BLR7027 PROTEIN"/>
    <property type="match status" value="1"/>
</dbReference>
<evidence type="ECO:0000256" key="2">
    <source>
        <dbReference type="ARBA" id="ARBA00022963"/>
    </source>
</evidence>
<dbReference type="InterPro" id="IPR050301">
    <property type="entry name" value="NTE"/>
</dbReference>
<dbReference type="Proteomes" id="UP001481872">
    <property type="component" value="Unassembled WGS sequence"/>
</dbReference>
<evidence type="ECO:0000259" key="5">
    <source>
        <dbReference type="PROSITE" id="PS51635"/>
    </source>
</evidence>
<dbReference type="EMBL" id="JBBNPS010000013">
    <property type="protein sequence ID" value="MEQ3353790.1"/>
    <property type="molecule type" value="Genomic_DNA"/>
</dbReference>
<protein>
    <submittedName>
        <fullName evidence="6">Patatin-like phospholipase family protein</fullName>
    </submittedName>
</protein>
<evidence type="ECO:0000313" key="7">
    <source>
        <dbReference type="Proteomes" id="UP001481872"/>
    </source>
</evidence>
<dbReference type="PANTHER" id="PTHR14226">
    <property type="entry name" value="NEUROPATHY TARGET ESTERASE/SWISS CHEESE D.MELANOGASTER"/>
    <property type="match status" value="1"/>
</dbReference>
<gene>
    <name evidence="6" type="ORF">AAA081_05680</name>
</gene>
<evidence type="ECO:0000256" key="3">
    <source>
        <dbReference type="ARBA" id="ARBA00023098"/>
    </source>
</evidence>
<evidence type="ECO:0000256" key="4">
    <source>
        <dbReference type="PROSITE-ProRule" id="PRU01161"/>
    </source>
</evidence>
<dbReference type="Gene3D" id="3.40.1090.10">
    <property type="entry name" value="Cytosolic phospholipase A2 catalytic domain"/>
    <property type="match status" value="2"/>
</dbReference>
<feature type="short sequence motif" description="GXGXXG" evidence="4">
    <location>
        <begin position="9"/>
        <end position="14"/>
    </location>
</feature>
<keyword evidence="1 4" id="KW-0378">Hydrolase</keyword>
<evidence type="ECO:0000313" key="6">
    <source>
        <dbReference type="EMBL" id="MEQ3353790.1"/>
    </source>
</evidence>
<accession>A0ABV1J6G6</accession>
<name>A0ABV1J6G6_9FIRM</name>
<feature type="short sequence motif" description="DGA/G" evidence="4">
    <location>
        <begin position="171"/>
        <end position="173"/>
    </location>
</feature>
<dbReference type="RefSeq" id="WP_349054049.1">
    <property type="nucleotide sequence ID" value="NZ_JBBNPS010000013.1"/>
</dbReference>